<evidence type="ECO:0000256" key="1">
    <source>
        <dbReference type="ARBA" id="ARBA00004141"/>
    </source>
</evidence>
<dbReference type="GO" id="GO:0006874">
    <property type="term" value="P:intracellular calcium ion homeostasis"/>
    <property type="evidence" value="ECO:0007669"/>
    <property type="project" value="TreeGrafter"/>
</dbReference>
<feature type="transmembrane region" description="Helical" evidence="5">
    <location>
        <begin position="309"/>
        <end position="330"/>
    </location>
</feature>
<feature type="transmembrane region" description="Helical" evidence="5">
    <location>
        <begin position="336"/>
        <end position="355"/>
    </location>
</feature>
<comment type="caution">
    <text evidence="7">The sequence shown here is derived from an EMBL/GenBank/DDBJ whole genome shotgun (WGS) entry which is preliminary data.</text>
</comment>
<evidence type="ECO:0000256" key="4">
    <source>
        <dbReference type="ARBA" id="ARBA00023136"/>
    </source>
</evidence>
<proteinExistence type="predicted"/>
<name>A0A6M0K0I2_9GAMM</name>
<evidence type="ECO:0000313" key="7">
    <source>
        <dbReference type="EMBL" id="NEV62879.1"/>
    </source>
</evidence>
<dbReference type="PANTHER" id="PTHR10846">
    <property type="entry name" value="SODIUM/POTASSIUM/CALCIUM EXCHANGER"/>
    <property type="match status" value="1"/>
</dbReference>
<feature type="transmembrane region" description="Helical" evidence="5">
    <location>
        <begin position="214"/>
        <end position="237"/>
    </location>
</feature>
<organism evidence="7 8">
    <name type="scientific">Thiorhodococcus minor</name>
    <dbReference type="NCBI Taxonomy" id="57489"/>
    <lineage>
        <taxon>Bacteria</taxon>
        <taxon>Pseudomonadati</taxon>
        <taxon>Pseudomonadota</taxon>
        <taxon>Gammaproteobacteria</taxon>
        <taxon>Chromatiales</taxon>
        <taxon>Chromatiaceae</taxon>
        <taxon>Thiorhodococcus</taxon>
    </lineage>
</organism>
<feature type="domain" description="Sodium/calcium exchanger membrane region" evidence="6">
    <location>
        <begin position="7"/>
        <end position="147"/>
    </location>
</feature>
<dbReference type="NCBIfam" id="TIGR00367">
    <property type="entry name" value="calcium/sodium antiporter"/>
    <property type="match status" value="1"/>
</dbReference>
<feature type="transmembrane region" description="Helical" evidence="5">
    <location>
        <begin position="38"/>
        <end position="61"/>
    </location>
</feature>
<gene>
    <name evidence="7" type="ORF">G3446_13420</name>
</gene>
<dbReference type="Gene3D" id="1.20.1420.30">
    <property type="entry name" value="NCX, central ion-binding region"/>
    <property type="match status" value="1"/>
</dbReference>
<comment type="subcellular location">
    <subcellularLocation>
        <location evidence="1">Membrane</location>
        <topology evidence="1">Multi-pass membrane protein</topology>
    </subcellularLocation>
</comment>
<dbReference type="RefSeq" id="WP_164453342.1">
    <property type="nucleotide sequence ID" value="NZ_JAAIJQ010000037.1"/>
</dbReference>
<keyword evidence="3 5" id="KW-1133">Transmembrane helix</keyword>
<keyword evidence="8" id="KW-1185">Reference proteome</keyword>
<dbReference type="AlphaFoldDB" id="A0A6M0K0I2"/>
<reference evidence="7 8" key="1">
    <citation type="submission" date="2020-02" db="EMBL/GenBank/DDBJ databases">
        <title>Genome sequences of Thiorhodococcus mannitoliphagus and Thiorhodococcus minor, purple sulfur photosynthetic bacteria in the gammaproteobacterial family, Chromatiaceae.</title>
        <authorList>
            <person name="Aviles F.A."/>
            <person name="Meyer T.E."/>
            <person name="Kyndt J.A."/>
        </authorList>
    </citation>
    <scope>NUCLEOTIDE SEQUENCE [LARGE SCALE GENOMIC DNA]</scope>
    <source>
        <strain evidence="7 8">DSM 11518</strain>
    </source>
</reference>
<dbReference type="GO" id="GO:0005262">
    <property type="term" value="F:calcium channel activity"/>
    <property type="evidence" value="ECO:0007669"/>
    <property type="project" value="TreeGrafter"/>
</dbReference>
<dbReference type="InterPro" id="IPR004481">
    <property type="entry name" value="K/Na/Ca-exchanger"/>
</dbReference>
<evidence type="ECO:0000313" key="8">
    <source>
        <dbReference type="Proteomes" id="UP000483379"/>
    </source>
</evidence>
<evidence type="ECO:0000259" key="6">
    <source>
        <dbReference type="Pfam" id="PF01699"/>
    </source>
</evidence>
<protein>
    <submittedName>
        <fullName evidence="7">Calcium/sodium antiporter</fullName>
    </submittedName>
</protein>
<feature type="transmembrane region" description="Helical" evidence="5">
    <location>
        <begin position="278"/>
        <end position="297"/>
    </location>
</feature>
<feature type="transmembrane region" description="Helical" evidence="5">
    <location>
        <begin position="106"/>
        <end position="122"/>
    </location>
</feature>
<dbReference type="GO" id="GO:0005886">
    <property type="term" value="C:plasma membrane"/>
    <property type="evidence" value="ECO:0007669"/>
    <property type="project" value="TreeGrafter"/>
</dbReference>
<evidence type="ECO:0000256" key="5">
    <source>
        <dbReference type="SAM" id="Phobius"/>
    </source>
</evidence>
<dbReference type="Pfam" id="PF01699">
    <property type="entry name" value="Na_Ca_ex"/>
    <property type="match status" value="2"/>
</dbReference>
<feature type="transmembrane region" description="Helical" evidence="5">
    <location>
        <begin position="128"/>
        <end position="145"/>
    </location>
</feature>
<feature type="transmembrane region" description="Helical" evidence="5">
    <location>
        <begin position="244"/>
        <end position="266"/>
    </location>
</feature>
<feature type="transmembrane region" description="Helical" evidence="5">
    <location>
        <begin position="180"/>
        <end position="202"/>
    </location>
</feature>
<dbReference type="Proteomes" id="UP000483379">
    <property type="component" value="Unassembled WGS sequence"/>
</dbReference>
<evidence type="ECO:0000256" key="2">
    <source>
        <dbReference type="ARBA" id="ARBA00022692"/>
    </source>
</evidence>
<accession>A0A6M0K0I2</accession>
<feature type="transmembrane region" description="Helical" evidence="5">
    <location>
        <begin position="6"/>
        <end position="26"/>
    </location>
</feature>
<dbReference type="PANTHER" id="PTHR10846:SF8">
    <property type="entry name" value="INNER MEMBRANE PROTEIN YRBG"/>
    <property type="match status" value="1"/>
</dbReference>
<evidence type="ECO:0000256" key="3">
    <source>
        <dbReference type="ARBA" id="ARBA00022989"/>
    </source>
</evidence>
<dbReference type="InterPro" id="IPR044880">
    <property type="entry name" value="NCX_ion-bd_dom_sf"/>
</dbReference>
<keyword evidence="2 5" id="KW-0812">Transmembrane</keyword>
<feature type="domain" description="Sodium/calcium exchanger membrane region" evidence="6">
    <location>
        <begin position="180"/>
        <end position="322"/>
    </location>
</feature>
<sequence>MPDWIVSLLFVLLGFAGLIGGGDSLVRSASALAAIMRISPLVIGLTVVAFGTSAPELAVTLQSSWSGATDLAVGNVIGSNIANVLLVLGVAALVAPLAVHSRVVRIDVPLVILASAALWVLASNGRLGWIDGSLLSGALLAYLVWSVRQGKREAREVQDELVEVLHLEGLRKGHYLIRQIGLLLAGLLLLAVGARLLVMGAVDLARVFGVSELVIGLTVVAIGTSLPEVVTCILASLRGKGDIAVGNVVGSNLFNILAVIGLGALVSPRGIPVSPEALAIDMPIMLATAVACLPVFFTGMRIDRREGAVFVLYFVAYIAYVVMRATHAPYLARFEVAMLGFVIPLTLIALGFSLWQCRVRRLAERQARSPAAAEE</sequence>
<feature type="transmembrane region" description="Helical" evidence="5">
    <location>
        <begin position="81"/>
        <end position="99"/>
    </location>
</feature>
<dbReference type="InterPro" id="IPR004837">
    <property type="entry name" value="NaCa_Exmemb"/>
</dbReference>
<dbReference type="EMBL" id="JAAIJQ010000037">
    <property type="protein sequence ID" value="NEV62879.1"/>
    <property type="molecule type" value="Genomic_DNA"/>
</dbReference>
<keyword evidence="4 5" id="KW-0472">Membrane</keyword>
<dbReference type="GO" id="GO:0008273">
    <property type="term" value="F:calcium, potassium:sodium antiporter activity"/>
    <property type="evidence" value="ECO:0007669"/>
    <property type="project" value="TreeGrafter"/>
</dbReference>